<dbReference type="AlphaFoldDB" id="A0A2K1L746"/>
<dbReference type="FunCoup" id="A0A2K1L746">
    <property type="interactions" value="2654"/>
</dbReference>
<dbReference type="PANTHER" id="PTHR36708">
    <property type="entry name" value="SUCCINATE DEHYDROGENASE SUBUNIT 6, MITOCHONDRIAL"/>
    <property type="match status" value="1"/>
</dbReference>
<name>A0A2K1L746_PHYPA</name>
<reference evidence="2" key="3">
    <citation type="submission" date="2020-12" db="UniProtKB">
        <authorList>
            <consortium name="EnsemblPlants"/>
        </authorList>
    </citation>
    <scope>IDENTIFICATION</scope>
</reference>
<dbReference type="STRING" id="3218.A0A2K1L746"/>
<proteinExistence type="predicted"/>
<sequence length="165" mass="18394">MCGTHAYLTLLPCLGGIDRAHRLAMAEDRYKPWWAIDKAAWREAFEPFFKFKSISDHRDTPLPPWSEADVQEFIDSDPVYGPRLKQVRQGATIANYGALVGGLATAGVAFRYSKNIPGALGAFLGGTAMSWAVAEEGANFALGLYKFNCMDVNLKFLDWWERKQG</sequence>
<accession>A0A2K1L746</accession>
<gene>
    <name evidence="2" type="primary">LOC112290249</name>
    <name evidence="1" type="ORF">PHYPA_000248</name>
</gene>
<evidence type="ECO:0000313" key="3">
    <source>
        <dbReference type="Proteomes" id="UP000006727"/>
    </source>
</evidence>
<dbReference type="Gramene" id="Pp3c1_6020V3.1">
    <property type="protein sequence ID" value="Pp3c1_6020V3.1"/>
    <property type="gene ID" value="Pp3c1_6020"/>
</dbReference>
<dbReference type="EnsemblPlants" id="Pp3c1_6020V3.1">
    <property type="protein sequence ID" value="Pp3c1_6020V3.1"/>
    <property type="gene ID" value="Pp3c1_6020"/>
</dbReference>
<dbReference type="GO" id="GO:0045273">
    <property type="term" value="C:respiratory chain complex II (succinate dehydrogenase)"/>
    <property type="evidence" value="ECO:0000318"/>
    <property type="project" value="GO_Central"/>
</dbReference>
<keyword evidence="3" id="KW-1185">Reference proteome</keyword>
<dbReference type="PANTHER" id="PTHR36708:SF1">
    <property type="entry name" value="SUCCINATE DEHYDROGENASE SUBUNIT 6, MITOCHONDRIAL"/>
    <property type="match status" value="1"/>
</dbReference>
<protein>
    <recommendedName>
        <fullName evidence="4">Succinate dehydrogenase subunit 6, mitochondrial</fullName>
    </recommendedName>
</protein>
<reference evidence="1 3" key="1">
    <citation type="journal article" date="2008" name="Science">
        <title>The Physcomitrella genome reveals evolutionary insights into the conquest of land by plants.</title>
        <authorList>
            <person name="Rensing S."/>
            <person name="Lang D."/>
            <person name="Zimmer A."/>
            <person name="Terry A."/>
            <person name="Salamov A."/>
            <person name="Shapiro H."/>
            <person name="Nishiyama T."/>
            <person name="Perroud P.-F."/>
            <person name="Lindquist E."/>
            <person name="Kamisugi Y."/>
            <person name="Tanahashi T."/>
            <person name="Sakakibara K."/>
            <person name="Fujita T."/>
            <person name="Oishi K."/>
            <person name="Shin-I T."/>
            <person name="Kuroki Y."/>
            <person name="Toyoda A."/>
            <person name="Suzuki Y."/>
            <person name="Hashimoto A."/>
            <person name="Yamaguchi K."/>
            <person name="Sugano A."/>
            <person name="Kohara Y."/>
            <person name="Fujiyama A."/>
            <person name="Anterola A."/>
            <person name="Aoki S."/>
            <person name="Ashton N."/>
            <person name="Barbazuk W.B."/>
            <person name="Barker E."/>
            <person name="Bennetzen J."/>
            <person name="Bezanilla M."/>
            <person name="Blankenship R."/>
            <person name="Cho S.H."/>
            <person name="Dutcher S."/>
            <person name="Estelle M."/>
            <person name="Fawcett J.A."/>
            <person name="Gundlach H."/>
            <person name="Hanada K."/>
            <person name="Heyl A."/>
            <person name="Hicks K.A."/>
            <person name="Hugh J."/>
            <person name="Lohr M."/>
            <person name="Mayer K."/>
            <person name="Melkozernov A."/>
            <person name="Murata T."/>
            <person name="Nelson D."/>
            <person name="Pils B."/>
            <person name="Prigge M."/>
            <person name="Reiss B."/>
            <person name="Renner T."/>
            <person name="Rombauts S."/>
            <person name="Rushton P."/>
            <person name="Sanderfoot A."/>
            <person name="Schween G."/>
            <person name="Shiu S.-H."/>
            <person name="Stueber K."/>
            <person name="Theodoulou F.L."/>
            <person name="Tu H."/>
            <person name="Van de Peer Y."/>
            <person name="Verrier P.J."/>
            <person name="Waters E."/>
            <person name="Wood A."/>
            <person name="Yang L."/>
            <person name="Cove D."/>
            <person name="Cuming A."/>
            <person name="Hasebe M."/>
            <person name="Lucas S."/>
            <person name="Mishler D.B."/>
            <person name="Reski R."/>
            <person name="Grigoriev I."/>
            <person name="Quatrano R.S."/>
            <person name="Boore J.L."/>
        </authorList>
    </citation>
    <scope>NUCLEOTIDE SEQUENCE [LARGE SCALE GENOMIC DNA]</scope>
    <source>
        <strain evidence="2 3">cv. Gransden 2004</strain>
    </source>
</reference>
<dbReference type="EnsemblPlants" id="Pp3c1_6020V3.2">
    <property type="protein sequence ID" value="Pp3c1_6020V3.2"/>
    <property type="gene ID" value="Pp3c1_6020"/>
</dbReference>
<organism evidence="1">
    <name type="scientific">Physcomitrium patens</name>
    <name type="common">Spreading-leaved earth moss</name>
    <name type="synonym">Physcomitrella patens</name>
    <dbReference type="NCBI Taxonomy" id="3218"/>
    <lineage>
        <taxon>Eukaryota</taxon>
        <taxon>Viridiplantae</taxon>
        <taxon>Streptophyta</taxon>
        <taxon>Embryophyta</taxon>
        <taxon>Bryophyta</taxon>
        <taxon>Bryophytina</taxon>
        <taxon>Bryopsida</taxon>
        <taxon>Funariidae</taxon>
        <taxon>Funariales</taxon>
        <taxon>Funariaceae</taxon>
        <taxon>Physcomitrium</taxon>
    </lineage>
</organism>
<dbReference type="Proteomes" id="UP000006727">
    <property type="component" value="Chromosome 1"/>
</dbReference>
<dbReference type="PaxDb" id="3218-PP1S45_250V6.2"/>
<evidence type="ECO:0000313" key="1">
    <source>
        <dbReference type="EMBL" id="PNR61824.1"/>
    </source>
</evidence>
<evidence type="ECO:0000313" key="2">
    <source>
        <dbReference type="EnsemblPlants" id="Pp3c1_6020V3.1"/>
    </source>
</evidence>
<evidence type="ECO:0008006" key="4">
    <source>
        <dbReference type="Google" id="ProtNLM"/>
    </source>
</evidence>
<dbReference type="EMBL" id="ABEU02000001">
    <property type="protein sequence ID" value="PNR61824.1"/>
    <property type="molecule type" value="Genomic_DNA"/>
</dbReference>
<dbReference type="Gramene" id="Pp3c1_6020V3.2">
    <property type="protein sequence ID" value="Pp3c1_6020V3.2"/>
    <property type="gene ID" value="Pp3c1_6020"/>
</dbReference>
<dbReference type="OMA" id="TECASIC"/>
<reference evidence="1 3" key="2">
    <citation type="journal article" date="2018" name="Plant J.">
        <title>The Physcomitrella patens chromosome-scale assembly reveals moss genome structure and evolution.</title>
        <authorList>
            <person name="Lang D."/>
            <person name="Ullrich K.K."/>
            <person name="Murat F."/>
            <person name="Fuchs J."/>
            <person name="Jenkins J."/>
            <person name="Haas F.B."/>
            <person name="Piednoel M."/>
            <person name="Gundlach H."/>
            <person name="Van Bel M."/>
            <person name="Meyberg R."/>
            <person name="Vives C."/>
            <person name="Morata J."/>
            <person name="Symeonidi A."/>
            <person name="Hiss M."/>
            <person name="Muchero W."/>
            <person name="Kamisugi Y."/>
            <person name="Saleh O."/>
            <person name="Blanc G."/>
            <person name="Decker E.L."/>
            <person name="van Gessel N."/>
            <person name="Grimwood J."/>
            <person name="Hayes R.D."/>
            <person name="Graham S.W."/>
            <person name="Gunter L.E."/>
            <person name="McDaniel S.F."/>
            <person name="Hoernstein S.N.W."/>
            <person name="Larsson A."/>
            <person name="Li F.W."/>
            <person name="Perroud P.F."/>
            <person name="Phillips J."/>
            <person name="Ranjan P."/>
            <person name="Rokshar D.S."/>
            <person name="Rothfels C.J."/>
            <person name="Schneider L."/>
            <person name="Shu S."/>
            <person name="Stevenson D.W."/>
            <person name="Thummler F."/>
            <person name="Tillich M."/>
            <person name="Villarreal Aguilar J.C."/>
            <person name="Widiez T."/>
            <person name="Wong G.K."/>
            <person name="Wymore A."/>
            <person name="Zhang Y."/>
            <person name="Zimmer A.D."/>
            <person name="Quatrano R.S."/>
            <person name="Mayer K.F.X."/>
            <person name="Goodstein D."/>
            <person name="Casacuberta J.M."/>
            <person name="Vandepoele K."/>
            <person name="Reski R."/>
            <person name="Cuming A.C."/>
            <person name="Tuskan G.A."/>
            <person name="Maumus F."/>
            <person name="Salse J."/>
            <person name="Schmutz J."/>
            <person name="Rensing S.A."/>
        </authorList>
    </citation>
    <scope>NUCLEOTIDE SEQUENCE [LARGE SCALE GENOMIC DNA]</scope>
    <source>
        <strain evidence="2 3">cv. Gransden 2004</strain>
    </source>
</reference>
<dbReference type="InterPro" id="IPR034574">
    <property type="entry name" value="SDH6"/>
</dbReference>